<feature type="domain" description="PKS/mFAS DH" evidence="9">
    <location>
        <begin position="966"/>
        <end position="1278"/>
    </location>
</feature>
<dbReference type="Gene3D" id="1.10.1200.10">
    <property type="entry name" value="ACP-like"/>
    <property type="match status" value="1"/>
</dbReference>
<dbReference type="InterPro" id="IPR032821">
    <property type="entry name" value="PKS_assoc"/>
</dbReference>
<dbReference type="InterPro" id="IPR020841">
    <property type="entry name" value="PKS_Beta-ketoAc_synthase_dom"/>
</dbReference>
<evidence type="ECO:0000256" key="3">
    <source>
        <dbReference type="ARBA" id="ARBA00022679"/>
    </source>
</evidence>
<dbReference type="InterPro" id="IPR013968">
    <property type="entry name" value="PKS_KR"/>
</dbReference>
<dbReference type="InterPro" id="IPR049551">
    <property type="entry name" value="PKS_DH_C"/>
</dbReference>
<dbReference type="InterPro" id="IPR016039">
    <property type="entry name" value="Thiolase-like"/>
</dbReference>
<evidence type="ECO:0008006" key="12">
    <source>
        <dbReference type="Google" id="ProtNLM"/>
    </source>
</evidence>
<dbReference type="Gene3D" id="3.40.50.720">
    <property type="entry name" value="NAD(P)-binding Rossmann-like Domain"/>
    <property type="match status" value="1"/>
</dbReference>
<evidence type="ECO:0000256" key="1">
    <source>
        <dbReference type="ARBA" id="ARBA00022450"/>
    </source>
</evidence>
<keyword evidence="3" id="KW-0808">Transferase</keyword>
<evidence type="ECO:0000256" key="4">
    <source>
        <dbReference type="ARBA" id="ARBA00023002"/>
    </source>
</evidence>
<dbReference type="PROSITE" id="PS00606">
    <property type="entry name" value="KS3_1"/>
    <property type="match status" value="1"/>
</dbReference>
<dbReference type="InterPro" id="IPR049552">
    <property type="entry name" value="PKS_DH_N"/>
</dbReference>
<dbReference type="GO" id="GO:0004312">
    <property type="term" value="F:fatty acid synthase activity"/>
    <property type="evidence" value="ECO:0007669"/>
    <property type="project" value="TreeGrafter"/>
</dbReference>
<evidence type="ECO:0000259" key="9">
    <source>
        <dbReference type="PROSITE" id="PS52019"/>
    </source>
</evidence>
<reference evidence="10 11" key="1">
    <citation type="submission" date="2023-11" db="EMBL/GenBank/DDBJ databases">
        <title>An acidophilic fungus is an integral part of prey digestion in a carnivorous sundew plant.</title>
        <authorList>
            <person name="Tsai I.J."/>
        </authorList>
    </citation>
    <scope>NUCLEOTIDE SEQUENCE [LARGE SCALE GENOMIC DNA]</scope>
    <source>
        <strain evidence="10">169a</strain>
    </source>
</reference>
<dbReference type="SMART" id="SM00826">
    <property type="entry name" value="PKS_DH"/>
    <property type="match status" value="1"/>
</dbReference>
<accession>A0AAQ3M7T3</accession>
<dbReference type="Pfam" id="PF00109">
    <property type="entry name" value="ketoacyl-synt"/>
    <property type="match status" value="1"/>
</dbReference>
<dbReference type="InterPro" id="IPR036736">
    <property type="entry name" value="ACP-like_sf"/>
</dbReference>
<dbReference type="InterPro" id="IPR056501">
    <property type="entry name" value="NAD-bd_HRPKS_sdrA"/>
</dbReference>
<feature type="region of interest" description="C-terminal hotdog fold" evidence="6">
    <location>
        <begin position="1124"/>
        <end position="1278"/>
    </location>
</feature>
<keyword evidence="2" id="KW-0597">Phosphoprotein</keyword>
<dbReference type="Pfam" id="PF08659">
    <property type="entry name" value="KR"/>
    <property type="match status" value="1"/>
</dbReference>
<evidence type="ECO:0000313" key="11">
    <source>
        <dbReference type="Proteomes" id="UP001303373"/>
    </source>
</evidence>
<dbReference type="InterPro" id="IPR049900">
    <property type="entry name" value="PKS_mFAS_DH"/>
</dbReference>
<dbReference type="SMART" id="SM00827">
    <property type="entry name" value="PKS_AT"/>
    <property type="match status" value="1"/>
</dbReference>
<proteinExistence type="predicted"/>
<dbReference type="Gene3D" id="3.40.47.10">
    <property type="match status" value="1"/>
</dbReference>
<dbReference type="InterPro" id="IPR014031">
    <property type="entry name" value="Ketoacyl_synth_C"/>
</dbReference>
<feature type="region of interest" description="N-terminal hotdog fold" evidence="6">
    <location>
        <begin position="966"/>
        <end position="1098"/>
    </location>
</feature>
<gene>
    <name evidence="10" type="ORF">R9X50_00536000</name>
</gene>
<evidence type="ECO:0000256" key="5">
    <source>
        <dbReference type="ARBA" id="ARBA00023268"/>
    </source>
</evidence>
<evidence type="ECO:0000313" key="10">
    <source>
        <dbReference type="EMBL" id="WPH02495.1"/>
    </source>
</evidence>
<dbReference type="GO" id="GO:0006633">
    <property type="term" value="P:fatty acid biosynthetic process"/>
    <property type="evidence" value="ECO:0007669"/>
    <property type="project" value="InterPro"/>
</dbReference>
<dbReference type="SUPFAM" id="SSF53901">
    <property type="entry name" value="Thiolase-like"/>
    <property type="match status" value="1"/>
</dbReference>
<dbReference type="Pfam" id="PF02801">
    <property type="entry name" value="Ketoacyl-synt_C"/>
    <property type="match status" value="1"/>
</dbReference>
<dbReference type="InterPro" id="IPR009081">
    <property type="entry name" value="PP-bd_ACP"/>
</dbReference>
<dbReference type="GO" id="GO:0004315">
    <property type="term" value="F:3-oxoacyl-[acyl-carrier-protein] synthase activity"/>
    <property type="evidence" value="ECO:0007669"/>
    <property type="project" value="InterPro"/>
</dbReference>
<sequence length="1892" mass="207971">MEPIAIVGMAMKFPGDSISSESFWEMLQNGRSAHSPIPKERFDGDGFYHPDSARAGSINVKGGYFLSESCYAFDAPFFSMTAHEANGTDPQQRMILEVAYQALENAGIPLPSVAGSRTGVYVGCFTDDWLSVSSRDPYSNPFYAATGNGLSMLSNRLSWFFDLRGPSMTINTACSSSLYAVHLACQSLKLKESKMAIVGGTNMIADPSYMRDMCAMTLLSPDGVCHSFDHRANGYARGDGVAAIILKTVKQAIEDGDTIRAIIRGSGLNQDGKTPGITMPSPQAQADLILSTYEAAGLSLHDTMYFEAHGTGTALGDPYELSAIGQTFGANRELPLYVGSVKTNIGHLEGCAGLAGLIKTVLIVENGEIPPLVGFERANPRFHLDDWRIRLCEDHIKWPTEGLRRASVNSFGYGGANAHVIVEDAYHHLEHHGLAGNHQTRIAKRTLTGCNSYGVDVHSVTNGTQEAPFNPYKIFPFSAADLKGLQRISVAMSLFFERQMCKDDQDKPWLRSKEYFNNFSYTLTSRRTMLDYRSFVVAQSIEDLVKEFKHSGPKCTRTARTNNIVFTFTGQGAQWPTMGEGLMSIPVYRQSVATSQEILTNLGCQWSVAEEISATGTASRIDSPELSQPLCTVLQIALVDLLAFWNIKPKSVVGHSSGEIAAAYATGYISREDAVRIAFLRGVYSADVSRRHGGRKGAMMAVGLSHKDVEPYLIDLPGQSVVVACINAPSSVTLSGDEYLIDALVKTLAAQNIFARRLRVQIAYHSPHMAVIADDYEKSIGSLQSLTMENSGVTMFSSVTGLPVTSAADLDARYWVQNMLNTVRFAEATHALFTSPSNPKSRRKTPVSYAAIIEIGPADALHRPLAQIIAAADERLSTSVTYTSVLARQVDARVSALQAVGKLWGHGLSINIDAINFPSLTTDDHGQADRRQLLADLPPYPFNHEKIYLHESAWGKIFRHRSKPRTDLLGMTITTANPNEHRWTNYIRTSEQPWITDHKVQNVVLYPGAGMIVMAIEAAKELVDHETSFHGLEARNVIFKRGMVMPDGGAPLETAIHLQVKHSSEIETEYEFLVFSQITGQPWVENCSGSIAVCHKLESSHCDLRTPLSKINNEQFLGIKKRSTKNIPPLKFYRLCDKKMNLQYGPLFQNVTECLAGIGEGYGSITIPDTRAIMPSQFEYPHTVHPTTLDTILHLQIAGLFHSFEGNESLVPTSIESIYIAADLEVAAQSTLRVFFTSKISEQGEAVGDIFVGSDDSQTPKVIVRGFLLKNMANPNSSTIEKPHKCTVLEWREMENADPPEKLTNGHKSEPTREIPVAQKKIIVLINNHVSNEAEALAKRLHEIAGDAEQTTISFTDVSASTVSGKTVISLLEVDSPFTSRWTVDEMARFQTLVTEASSLIWISRAAGNQVTADIDISMSNGLLRTIRVEIPQLLVSQLHLSSGCDIISDGTIELIRRVLDNTVSEATDHEFLERDGTLYVPRLVTDQGFHQELGLNVRTPNICQLDPDGTYVLAGGLGGIGRSIANMMFEAGARNILFISRSGARSEDAQKLLLSLEERGCVAEAYCCDICDPDQVKSFVDSCLLRGQKIKGIVHCAMVLRDSTFNNMSHDQWTEATRPKTHGSWNLHEYMPKDVDFFIMLSSMAGVIGHPGQANYNAANTYQDALSTYRRSQGLASMAIDLGVVDDVGYVAENAEQYQRLEYLENLFISERDLHRILSAAMRGETRDGTPVPAQLVTGVGEDMLAHGSIGTAMRSDLKYQDMHRSVDKALAIENTSEEDEAREKLTRAETPREAARIVEDIISHELAKTLAVQKEDIDMAKPMHTYGVDSLTAVEIRNMVFRKSSADLSVFEILSETPLGQLVSKIVGKSKLIKSEVALAIQADGIEEDY</sequence>
<dbReference type="Pfam" id="PF14765">
    <property type="entry name" value="PS-DH"/>
    <property type="match status" value="1"/>
</dbReference>
<dbReference type="InterPro" id="IPR050091">
    <property type="entry name" value="PKS_NRPS_Biosynth_Enz"/>
</dbReference>
<evidence type="ECO:0000259" key="8">
    <source>
        <dbReference type="PROSITE" id="PS52004"/>
    </source>
</evidence>
<dbReference type="InterPro" id="IPR014043">
    <property type="entry name" value="Acyl_transferase_dom"/>
</dbReference>
<dbReference type="SUPFAM" id="SSF51735">
    <property type="entry name" value="NAD(P)-binding Rossmann-fold domains"/>
    <property type="match status" value="1"/>
</dbReference>
<organism evidence="10 11">
    <name type="scientific">Acrodontium crateriforme</name>
    <dbReference type="NCBI Taxonomy" id="150365"/>
    <lineage>
        <taxon>Eukaryota</taxon>
        <taxon>Fungi</taxon>
        <taxon>Dikarya</taxon>
        <taxon>Ascomycota</taxon>
        <taxon>Pezizomycotina</taxon>
        <taxon>Dothideomycetes</taxon>
        <taxon>Dothideomycetidae</taxon>
        <taxon>Mycosphaerellales</taxon>
        <taxon>Teratosphaeriaceae</taxon>
        <taxon>Acrodontium</taxon>
    </lineage>
</organism>
<dbReference type="InterPro" id="IPR036291">
    <property type="entry name" value="NAD(P)-bd_dom_sf"/>
</dbReference>
<protein>
    <recommendedName>
        <fullName evidence="12">Polyketide synthase</fullName>
    </recommendedName>
</protein>
<keyword evidence="5" id="KW-0511">Multifunctional enzyme</keyword>
<dbReference type="InterPro" id="IPR006162">
    <property type="entry name" value="Ppantetheine_attach_site"/>
</dbReference>
<dbReference type="InterPro" id="IPR020807">
    <property type="entry name" value="PKS_DH"/>
</dbReference>
<dbReference type="Pfam" id="PF00698">
    <property type="entry name" value="Acyl_transf_1"/>
    <property type="match status" value="1"/>
</dbReference>
<dbReference type="PROSITE" id="PS00012">
    <property type="entry name" value="PHOSPHOPANTETHEINE"/>
    <property type="match status" value="1"/>
</dbReference>
<dbReference type="Gene3D" id="3.40.366.10">
    <property type="entry name" value="Malonyl-Coenzyme A Acyl Carrier Protein, domain 2"/>
    <property type="match status" value="1"/>
</dbReference>
<dbReference type="SUPFAM" id="SSF47336">
    <property type="entry name" value="ACP-like"/>
    <property type="match status" value="1"/>
</dbReference>
<dbReference type="Gene3D" id="3.10.129.110">
    <property type="entry name" value="Polyketide synthase dehydratase"/>
    <property type="match status" value="1"/>
</dbReference>
<dbReference type="PROSITE" id="PS52019">
    <property type="entry name" value="PKS_MFAS_DH"/>
    <property type="match status" value="1"/>
</dbReference>
<dbReference type="SMART" id="SM00825">
    <property type="entry name" value="PKS_KS"/>
    <property type="match status" value="1"/>
</dbReference>
<feature type="domain" description="Carrier" evidence="7">
    <location>
        <begin position="1795"/>
        <end position="1872"/>
    </location>
</feature>
<dbReference type="Pfam" id="PF23114">
    <property type="entry name" value="NAD-bd_HRPKS_sdrA"/>
    <property type="match status" value="1"/>
</dbReference>
<dbReference type="PROSITE" id="PS50075">
    <property type="entry name" value="CARRIER"/>
    <property type="match status" value="1"/>
</dbReference>
<dbReference type="Proteomes" id="UP001303373">
    <property type="component" value="Chromosome 8"/>
</dbReference>
<dbReference type="InterPro" id="IPR018201">
    <property type="entry name" value="Ketoacyl_synth_AS"/>
</dbReference>
<dbReference type="CDD" id="cd00833">
    <property type="entry name" value="PKS"/>
    <property type="match status" value="1"/>
</dbReference>
<dbReference type="InterPro" id="IPR057326">
    <property type="entry name" value="KR_dom"/>
</dbReference>
<feature type="active site" description="Proton donor; for dehydratase activity" evidence="6">
    <location>
        <position position="1190"/>
    </location>
</feature>
<dbReference type="Gene3D" id="3.30.70.3290">
    <property type="match status" value="1"/>
</dbReference>
<dbReference type="InterPro" id="IPR016036">
    <property type="entry name" value="Malonyl_transacylase_ACP-bd"/>
</dbReference>
<dbReference type="PROSITE" id="PS52004">
    <property type="entry name" value="KS3_2"/>
    <property type="match status" value="1"/>
</dbReference>
<dbReference type="Pfam" id="PF16197">
    <property type="entry name" value="KAsynt_C_assoc"/>
    <property type="match status" value="1"/>
</dbReference>
<keyword evidence="11" id="KW-1185">Reference proteome</keyword>
<dbReference type="InterPro" id="IPR042104">
    <property type="entry name" value="PKS_dehydratase_sf"/>
</dbReference>
<feature type="active site" description="Proton acceptor; for dehydratase activity" evidence="6">
    <location>
        <position position="998"/>
    </location>
</feature>
<dbReference type="Pfam" id="PF21089">
    <property type="entry name" value="PKS_DH_N"/>
    <property type="match status" value="1"/>
</dbReference>
<dbReference type="PANTHER" id="PTHR43775">
    <property type="entry name" value="FATTY ACID SYNTHASE"/>
    <property type="match status" value="1"/>
</dbReference>
<dbReference type="SUPFAM" id="SSF55048">
    <property type="entry name" value="Probable ACP-binding domain of malonyl-CoA ACP transacylase"/>
    <property type="match status" value="1"/>
</dbReference>
<keyword evidence="4" id="KW-0560">Oxidoreductase</keyword>
<evidence type="ECO:0000259" key="7">
    <source>
        <dbReference type="PROSITE" id="PS50075"/>
    </source>
</evidence>
<dbReference type="InterPro" id="IPR014030">
    <property type="entry name" value="Ketoacyl_synth_N"/>
</dbReference>
<evidence type="ECO:0000256" key="2">
    <source>
        <dbReference type="ARBA" id="ARBA00022553"/>
    </source>
</evidence>
<dbReference type="SUPFAM" id="SSF52151">
    <property type="entry name" value="FabD/lysophospholipase-like"/>
    <property type="match status" value="1"/>
</dbReference>
<dbReference type="InterPro" id="IPR001227">
    <property type="entry name" value="Ac_transferase_dom_sf"/>
</dbReference>
<evidence type="ECO:0000256" key="6">
    <source>
        <dbReference type="PROSITE-ProRule" id="PRU01363"/>
    </source>
</evidence>
<keyword evidence="1" id="KW-0596">Phosphopantetheine</keyword>
<dbReference type="GO" id="GO:0030639">
    <property type="term" value="P:polyketide biosynthetic process"/>
    <property type="evidence" value="ECO:0007669"/>
    <property type="project" value="UniProtKB-ARBA"/>
</dbReference>
<feature type="domain" description="Ketosynthase family 3 (KS3)" evidence="8">
    <location>
        <begin position="1"/>
        <end position="424"/>
    </location>
</feature>
<dbReference type="PANTHER" id="PTHR43775:SF29">
    <property type="entry name" value="ASPERFURANONE POLYKETIDE SYNTHASE AFOG-RELATED"/>
    <property type="match status" value="1"/>
</dbReference>
<dbReference type="SMART" id="SM00822">
    <property type="entry name" value="PKS_KR"/>
    <property type="match status" value="1"/>
</dbReference>
<dbReference type="EMBL" id="CP138587">
    <property type="protein sequence ID" value="WPH02495.1"/>
    <property type="molecule type" value="Genomic_DNA"/>
</dbReference>
<name>A0AAQ3M7T3_9PEZI</name>
<dbReference type="InterPro" id="IPR016035">
    <property type="entry name" value="Acyl_Trfase/lysoPLipase"/>
</dbReference>
<dbReference type="Pfam" id="PF23297">
    <property type="entry name" value="ACP_SdgA_C"/>
    <property type="match status" value="1"/>
</dbReference>